<proteinExistence type="predicted"/>
<organism evidence="1 2">
    <name type="scientific">Arachnia rubra</name>
    <dbReference type="NCBI Taxonomy" id="1547448"/>
    <lineage>
        <taxon>Bacteria</taxon>
        <taxon>Bacillati</taxon>
        <taxon>Actinomycetota</taxon>
        <taxon>Actinomycetes</taxon>
        <taxon>Propionibacteriales</taxon>
        <taxon>Propionibacteriaceae</taxon>
        <taxon>Arachnia</taxon>
    </lineage>
</organism>
<accession>A0ABX7Y417</accession>
<dbReference type="InterPro" id="IPR010310">
    <property type="entry name" value="T7SS_ESAT-6-like"/>
</dbReference>
<dbReference type="RefSeq" id="WP_212323239.1">
    <property type="nucleotide sequence ID" value="NZ_AP024463.1"/>
</dbReference>
<name>A0ABX7Y417_9ACTN</name>
<dbReference type="EMBL" id="CP072384">
    <property type="protein sequence ID" value="QUC07944.1"/>
    <property type="molecule type" value="Genomic_DNA"/>
</dbReference>
<dbReference type="Gene3D" id="1.10.287.1060">
    <property type="entry name" value="ESAT-6-like"/>
    <property type="match status" value="1"/>
</dbReference>
<dbReference type="Pfam" id="PF06013">
    <property type="entry name" value="WXG100"/>
    <property type="match status" value="1"/>
</dbReference>
<sequence length="98" mass="10539">MANLNVSYDAMESEASALVSGKDQIHQQLQAMKARIEGLVTNGFVTDQASGAFNEMYQNFTTSASNTISSLDGIAQGLRSMANAMRETDTQMANQVRG</sequence>
<evidence type="ECO:0000313" key="2">
    <source>
        <dbReference type="Proteomes" id="UP000678513"/>
    </source>
</evidence>
<reference evidence="1 2" key="1">
    <citation type="submission" date="2021-03" db="EMBL/GenBank/DDBJ databases">
        <title>Human Oral Microbial Genomes.</title>
        <authorList>
            <person name="Johnston C.D."/>
            <person name="Chen T."/>
            <person name="Dewhirst F.E."/>
        </authorList>
    </citation>
    <scope>NUCLEOTIDE SEQUENCE [LARGE SCALE GENOMIC DNA]</scope>
    <source>
        <strain evidence="1 2">DSMZ 100122</strain>
    </source>
</reference>
<dbReference type="Proteomes" id="UP000678513">
    <property type="component" value="Chromosome"/>
</dbReference>
<dbReference type="SUPFAM" id="SSF140453">
    <property type="entry name" value="EsxAB dimer-like"/>
    <property type="match status" value="1"/>
</dbReference>
<keyword evidence="2" id="KW-1185">Reference proteome</keyword>
<gene>
    <name evidence="1" type="ORF">J5A65_13685</name>
</gene>
<dbReference type="InterPro" id="IPR036689">
    <property type="entry name" value="ESAT-6-like_sf"/>
</dbReference>
<protein>
    <submittedName>
        <fullName evidence="1">WXG100 family type VII secretion target</fullName>
    </submittedName>
</protein>
<evidence type="ECO:0000313" key="1">
    <source>
        <dbReference type="EMBL" id="QUC07944.1"/>
    </source>
</evidence>